<dbReference type="NCBIfam" id="NF033592">
    <property type="entry name" value="transpos_IS4_1"/>
    <property type="match status" value="1"/>
</dbReference>
<dbReference type="PANTHER" id="PTHR33258">
    <property type="entry name" value="TRANSPOSASE INSL FOR INSERTION SEQUENCE ELEMENT IS186A-RELATED"/>
    <property type="match status" value="1"/>
</dbReference>
<dbReference type="EMBL" id="CP036432">
    <property type="protein sequence ID" value="QDV81493.1"/>
    <property type="molecule type" value="Genomic_DNA"/>
</dbReference>
<accession>A0ABX5XUT0</accession>
<dbReference type="InterPro" id="IPR047952">
    <property type="entry name" value="Transpos_IS4"/>
</dbReference>
<sequence length="442" mass="49610">MKTIDRLATLLQTSFGELAEQSAAESKVIKRRRKFDASTLAKSFILAMLAKPTANEEDIASMAASVGLTISPQAVEQRYSDQLVAFFRSLFAKMSMQVMHSESKLAPLLERFTSVKLIDSSVISLPPSLAAEFAGCGGVGEHNTAAVKLQTELDLANGELQCIQLEPGKSPDQATNRQVVPLQKGSLRIADLGYFSSAVLSCYAAWGAFFLTRLLYNVKIKVDDHSEGLVAWLSRQNDSLIDCDVTVGQGTPLDCRLIAWRIPKAIAAKRRREVRKRAKKKGRTPSQDRLAACDWNFLATNLAVEQLSVQEAIVLYRSRWQIELLFKRWKTYCQIDLMDGRTDTISMARFWVRLCGALLQQWLVILAGWFENSSLSFAKIAKRLANWMDELASCLVSHSRLCEYLAKIRNRVLPICKRTKRRKKPGTAELLRDPNLLEYSLT</sequence>
<dbReference type="EMBL" id="CP036432">
    <property type="protein sequence ID" value="QDV82214.1"/>
    <property type="molecule type" value="Genomic_DNA"/>
</dbReference>
<organism evidence="11 15">
    <name type="scientific">Stieleria magnilauensis</name>
    <dbReference type="NCBI Taxonomy" id="2527963"/>
    <lineage>
        <taxon>Bacteria</taxon>
        <taxon>Pseudomonadati</taxon>
        <taxon>Planctomycetota</taxon>
        <taxon>Planctomycetia</taxon>
        <taxon>Pirellulales</taxon>
        <taxon>Pirellulaceae</taxon>
        <taxon>Stieleria</taxon>
    </lineage>
</organism>
<evidence type="ECO:0000313" key="11">
    <source>
        <dbReference type="EMBL" id="QDV85041.1"/>
    </source>
</evidence>
<evidence type="ECO:0000256" key="2">
    <source>
        <dbReference type="ARBA" id="ARBA00022578"/>
    </source>
</evidence>
<dbReference type="RefSeq" id="WP_419580149.1">
    <property type="nucleotide sequence ID" value="NZ_CP036432.1"/>
</dbReference>
<gene>
    <name evidence="6" type="ORF">TBK1r_00690</name>
    <name evidence="7" type="ORF">TBK1r_04110</name>
    <name evidence="8" type="ORF">TBK1r_11400</name>
    <name evidence="9" type="ORF">TBK1r_21050</name>
    <name evidence="10" type="ORF">TBK1r_30290</name>
    <name evidence="11" type="ORF">TBK1r_39950</name>
    <name evidence="12" type="ORF">TBK1r_47010</name>
    <name evidence="13" type="ORF">TBK1r_78200</name>
    <name evidence="14" type="ORF">TBK1r_79570</name>
</gene>
<name>A0ABX5XUT0_9BACT</name>
<evidence type="ECO:0000259" key="5">
    <source>
        <dbReference type="Pfam" id="PF01609"/>
    </source>
</evidence>
<comment type="similarity">
    <text evidence="1">Belongs to the transposase 11 family.</text>
</comment>
<keyword evidence="2" id="KW-0815">Transposition</keyword>
<evidence type="ECO:0000313" key="6">
    <source>
        <dbReference type="EMBL" id="QDV81154.1"/>
    </source>
</evidence>
<evidence type="ECO:0000313" key="14">
    <source>
        <dbReference type="EMBL" id="QDV88922.1"/>
    </source>
</evidence>
<evidence type="ECO:0000313" key="15">
    <source>
        <dbReference type="Proteomes" id="UP000318081"/>
    </source>
</evidence>
<dbReference type="EMBL" id="CP036432">
    <property type="protein sequence ID" value="QDV85041.1"/>
    <property type="molecule type" value="Genomic_DNA"/>
</dbReference>
<evidence type="ECO:0000313" key="13">
    <source>
        <dbReference type="EMBL" id="QDV88785.1"/>
    </source>
</evidence>
<evidence type="ECO:0000313" key="9">
    <source>
        <dbReference type="EMBL" id="QDV83170.1"/>
    </source>
</evidence>
<dbReference type="EMBL" id="CP036432">
    <property type="protein sequence ID" value="QDV88785.1"/>
    <property type="molecule type" value="Genomic_DNA"/>
</dbReference>
<feature type="domain" description="Transposase IS4-like" evidence="5">
    <location>
        <begin position="112"/>
        <end position="355"/>
    </location>
</feature>
<dbReference type="Gene3D" id="3.90.350.10">
    <property type="entry name" value="Transposase Inhibitor Protein From Tn5, Chain A, domain 1"/>
    <property type="match status" value="1"/>
</dbReference>
<evidence type="ECO:0000313" key="8">
    <source>
        <dbReference type="EMBL" id="QDV82214.1"/>
    </source>
</evidence>
<dbReference type="PANTHER" id="PTHR33258:SF1">
    <property type="entry name" value="TRANSPOSASE INSL FOR INSERTION SEQUENCE ELEMENT IS186A-RELATED"/>
    <property type="match status" value="1"/>
</dbReference>
<reference evidence="11 15" key="1">
    <citation type="submission" date="2019-02" db="EMBL/GenBank/DDBJ databases">
        <title>Deep-cultivation of Planctomycetes and their phenomic and genomic characterization uncovers novel biology.</title>
        <authorList>
            <person name="Wiegand S."/>
            <person name="Jogler M."/>
            <person name="Boedeker C."/>
            <person name="Pinto D."/>
            <person name="Vollmers J."/>
            <person name="Rivas-Marin E."/>
            <person name="Kohn T."/>
            <person name="Peeters S.H."/>
            <person name="Heuer A."/>
            <person name="Rast P."/>
            <person name="Oberbeckmann S."/>
            <person name="Bunk B."/>
            <person name="Jeske O."/>
            <person name="Meyerdierks A."/>
            <person name="Storesund J.E."/>
            <person name="Kallscheuer N."/>
            <person name="Luecker S."/>
            <person name="Lage O.M."/>
            <person name="Pohl T."/>
            <person name="Merkel B.J."/>
            <person name="Hornburger P."/>
            <person name="Mueller R.-W."/>
            <person name="Bruemmer F."/>
            <person name="Labrenz M."/>
            <person name="Spormann A.M."/>
            <person name="Op den Camp H."/>
            <person name="Overmann J."/>
            <person name="Amann R."/>
            <person name="Jetten M.S.M."/>
            <person name="Mascher T."/>
            <person name="Medema M.H."/>
            <person name="Devos D.P."/>
            <person name="Kaster A.-K."/>
            <person name="Ovreas L."/>
            <person name="Rohde M."/>
            <person name="Galperin M.Y."/>
            <person name="Jogler C."/>
        </authorList>
    </citation>
    <scope>NUCLEOTIDE SEQUENCE [LARGE SCALE GENOMIC DNA]</scope>
    <source>
        <strain evidence="11 15">TBK1r</strain>
    </source>
</reference>
<dbReference type="EMBL" id="CP036432">
    <property type="protein sequence ID" value="QDV88922.1"/>
    <property type="molecule type" value="Genomic_DNA"/>
</dbReference>
<dbReference type="EMBL" id="CP036432">
    <property type="protein sequence ID" value="QDV83170.1"/>
    <property type="molecule type" value="Genomic_DNA"/>
</dbReference>
<evidence type="ECO:0000256" key="4">
    <source>
        <dbReference type="ARBA" id="ARBA00023172"/>
    </source>
</evidence>
<evidence type="ECO:0000256" key="1">
    <source>
        <dbReference type="ARBA" id="ARBA00010075"/>
    </source>
</evidence>
<dbReference type="InterPro" id="IPR002559">
    <property type="entry name" value="Transposase_11"/>
</dbReference>
<keyword evidence="15" id="KW-1185">Reference proteome</keyword>
<dbReference type="InterPro" id="IPR012337">
    <property type="entry name" value="RNaseH-like_sf"/>
</dbReference>
<dbReference type="Proteomes" id="UP000318081">
    <property type="component" value="Chromosome"/>
</dbReference>
<evidence type="ECO:0000313" key="7">
    <source>
        <dbReference type="EMBL" id="QDV81493.1"/>
    </source>
</evidence>
<keyword evidence="3" id="KW-0238">DNA-binding</keyword>
<dbReference type="Pfam" id="PF01609">
    <property type="entry name" value="DDE_Tnp_1"/>
    <property type="match status" value="1"/>
</dbReference>
<evidence type="ECO:0000313" key="10">
    <source>
        <dbReference type="EMBL" id="QDV84084.1"/>
    </source>
</evidence>
<dbReference type="EMBL" id="CP036432">
    <property type="protein sequence ID" value="QDV81154.1"/>
    <property type="molecule type" value="Genomic_DNA"/>
</dbReference>
<protein>
    <submittedName>
        <fullName evidence="11">Transposase DDE domain protein</fullName>
    </submittedName>
</protein>
<evidence type="ECO:0000256" key="3">
    <source>
        <dbReference type="ARBA" id="ARBA00023125"/>
    </source>
</evidence>
<proteinExistence type="inferred from homology"/>
<keyword evidence="4" id="KW-0233">DNA recombination</keyword>
<dbReference type="EMBL" id="CP036432">
    <property type="protein sequence ID" value="QDV84084.1"/>
    <property type="molecule type" value="Genomic_DNA"/>
</dbReference>
<dbReference type="SUPFAM" id="SSF53098">
    <property type="entry name" value="Ribonuclease H-like"/>
    <property type="match status" value="1"/>
</dbReference>
<dbReference type="EMBL" id="CP036432">
    <property type="protein sequence ID" value="QDV85686.1"/>
    <property type="molecule type" value="Genomic_DNA"/>
</dbReference>
<evidence type="ECO:0000313" key="12">
    <source>
        <dbReference type="EMBL" id="QDV85686.1"/>
    </source>
</evidence>